<dbReference type="PANTHER" id="PTHR47284:SF3">
    <property type="entry name" value="FATTY-ACID-BINDING PROTEIN 2"/>
    <property type="match status" value="1"/>
</dbReference>
<evidence type="ECO:0000313" key="3">
    <source>
        <dbReference type="Proteomes" id="UP000326924"/>
    </source>
</evidence>
<dbReference type="Pfam" id="PF16035">
    <property type="entry name" value="Chalcone_2"/>
    <property type="match status" value="1"/>
</dbReference>
<dbReference type="PANTHER" id="PTHR47284">
    <property type="entry name" value="FATTY-ACID-BINDING PROTEIN 2"/>
    <property type="match status" value="1"/>
</dbReference>
<dbReference type="FunCoup" id="A0A5J5F793">
    <property type="interactions" value="133"/>
</dbReference>
<dbReference type="SUPFAM" id="SSF54626">
    <property type="entry name" value="Chalcone isomerase"/>
    <property type="match status" value="1"/>
</dbReference>
<evidence type="ECO:0000313" key="2">
    <source>
        <dbReference type="EMBL" id="KAA8912748.1"/>
    </source>
</evidence>
<accession>A0A5J5F793</accession>
<dbReference type="Proteomes" id="UP000326924">
    <property type="component" value="Unassembled WGS sequence"/>
</dbReference>
<proteinExistence type="predicted"/>
<protein>
    <submittedName>
        <fullName evidence="2">Chalcone-flavanone isomerase-domain-containing protein</fullName>
    </submittedName>
</protein>
<dbReference type="InterPro" id="IPR016087">
    <property type="entry name" value="Chalcone_isomerase"/>
</dbReference>
<dbReference type="OrthoDB" id="18193at2759"/>
<feature type="domain" description="Chalcone isomerase" evidence="1">
    <location>
        <begin position="68"/>
        <end position="281"/>
    </location>
</feature>
<organism evidence="2 3">
    <name type="scientific">Sphaerosporella brunnea</name>
    <dbReference type="NCBI Taxonomy" id="1250544"/>
    <lineage>
        <taxon>Eukaryota</taxon>
        <taxon>Fungi</taxon>
        <taxon>Dikarya</taxon>
        <taxon>Ascomycota</taxon>
        <taxon>Pezizomycotina</taxon>
        <taxon>Pezizomycetes</taxon>
        <taxon>Pezizales</taxon>
        <taxon>Pyronemataceae</taxon>
        <taxon>Sphaerosporella</taxon>
    </lineage>
</organism>
<dbReference type="AlphaFoldDB" id="A0A5J5F793"/>
<comment type="caution">
    <text evidence="2">The sequence shown here is derived from an EMBL/GenBank/DDBJ whole genome shotgun (WGS) entry which is preliminary data.</text>
</comment>
<keyword evidence="2" id="KW-0413">Isomerase</keyword>
<dbReference type="InterPro" id="IPR036298">
    <property type="entry name" value="Chalcone_isomerase_sf"/>
</dbReference>
<keyword evidence="3" id="KW-1185">Reference proteome</keyword>
<sequence length="297" mass="32212">MCAGGAGVGALAYLLATGSGQQLKTEAPSSTPEILPGTPIALQPTGEVVDSGTTSVPGFPKKLVIEGEEYALVGLGIRTVSFLSIQVYVVGFYVHADDLAALQKALVQRIEKGASSLTSMEKQELRQRLLDPVEGEKLWEEVLENGRFRSAFRIVPTRNTDFQHLRDGWVRGIQQRSTKQASYDDERFASALGDFKALFGGAFKKSVPKQKTLLLVRDKEGVFKAYYDPTGRNDGKLGGEGEEQKLQKLGEITEPRIAKALWLCYLAGAKPASEPARKSIVEGVLEMASRPANTLAV</sequence>
<dbReference type="InterPro" id="IPR016088">
    <property type="entry name" value="Chalcone_isomerase_3-sand"/>
</dbReference>
<dbReference type="InParanoid" id="A0A5J5F793"/>
<dbReference type="GO" id="GO:0016872">
    <property type="term" value="F:intramolecular lyase activity"/>
    <property type="evidence" value="ECO:0007669"/>
    <property type="project" value="InterPro"/>
</dbReference>
<dbReference type="Gene3D" id="3.50.70.10">
    <property type="match status" value="1"/>
</dbReference>
<dbReference type="EMBL" id="VXIS01000020">
    <property type="protein sequence ID" value="KAA8912748.1"/>
    <property type="molecule type" value="Genomic_DNA"/>
</dbReference>
<gene>
    <name evidence="2" type="ORF">FN846DRAFT_773049</name>
</gene>
<name>A0A5J5F793_9PEZI</name>
<reference evidence="2 3" key="1">
    <citation type="submission" date="2019-09" db="EMBL/GenBank/DDBJ databases">
        <title>Draft genome of the ectomycorrhizal ascomycete Sphaerosporella brunnea.</title>
        <authorList>
            <consortium name="DOE Joint Genome Institute"/>
            <person name="Benucci G.M."/>
            <person name="Marozzi G."/>
            <person name="Antonielli L."/>
            <person name="Sanchez S."/>
            <person name="Marco P."/>
            <person name="Wang X."/>
            <person name="Falini L.B."/>
            <person name="Barry K."/>
            <person name="Haridas S."/>
            <person name="Lipzen A."/>
            <person name="Labutti K."/>
            <person name="Grigoriev I.V."/>
            <person name="Murat C."/>
            <person name="Martin F."/>
            <person name="Albertini E."/>
            <person name="Donnini D."/>
            <person name="Bonito G."/>
        </authorList>
    </citation>
    <scope>NUCLEOTIDE SEQUENCE [LARGE SCALE GENOMIC DNA]</scope>
    <source>
        <strain evidence="2 3">Sb_GMNB300</strain>
    </source>
</reference>
<evidence type="ECO:0000259" key="1">
    <source>
        <dbReference type="Pfam" id="PF16035"/>
    </source>
</evidence>